<dbReference type="OrthoDB" id="10061469at2759"/>
<feature type="compositionally biased region" description="Pro residues" evidence="1">
    <location>
        <begin position="85"/>
        <end position="95"/>
    </location>
</feature>
<evidence type="ECO:0000313" key="3">
    <source>
        <dbReference type="Proteomes" id="UP000291343"/>
    </source>
</evidence>
<dbReference type="InParanoid" id="A0A482WLP8"/>
<evidence type="ECO:0000313" key="2">
    <source>
        <dbReference type="EMBL" id="RZF34449.1"/>
    </source>
</evidence>
<dbReference type="GO" id="GO:0005634">
    <property type="term" value="C:nucleus"/>
    <property type="evidence" value="ECO:0007669"/>
    <property type="project" value="TreeGrafter"/>
</dbReference>
<comment type="caution">
    <text evidence="2">The sequence shown here is derived from an EMBL/GenBank/DDBJ whole genome shotgun (WGS) entry which is preliminary data.</text>
</comment>
<dbReference type="EMBL" id="QKKF02031461">
    <property type="protein sequence ID" value="RZF34449.1"/>
    <property type="molecule type" value="Genomic_DNA"/>
</dbReference>
<reference evidence="2 3" key="1">
    <citation type="journal article" date="2017" name="Gigascience">
        <title>Genome sequence of the small brown planthopper, Laodelphax striatellus.</title>
        <authorList>
            <person name="Zhu J."/>
            <person name="Jiang F."/>
            <person name="Wang X."/>
            <person name="Yang P."/>
            <person name="Bao Y."/>
            <person name="Zhao W."/>
            <person name="Wang W."/>
            <person name="Lu H."/>
            <person name="Wang Q."/>
            <person name="Cui N."/>
            <person name="Li J."/>
            <person name="Chen X."/>
            <person name="Luo L."/>
            <person name="Yu J."/>
            <person name="Kang L."/>
            <person name="Cui F."/>
        </authorList>
    </citation>
    <scope>NUCLEOTIDE SEQUENCE [LARGE SCALE GENOMIC DNA]</scope>
    <source>
        <strain evidence="2">Lst14</strain>
    </source>
</reference>
<keyword evidence="3" id="KW-1185">Reference proteome</keyword>
<feature type="region of interest" description="Disordered" evidence="1">
    <location>
        <begin position="177"/>
        <end position="234"/>
    </location>
</feature>
<dbReference type="PANTHER" id="PTHR15976:SF16">
    <property type="entry name" value="ASTEROID DOMAIN-CONTAINING PROTEIN"/>
    <property type="match status" value="1"/>
</dbReference>
<feature type="region of interest" description="Disordered" evidence="1">
    <location>
        <begin position="74"/>
        <end position="104"/>
    </location>
</feature>
<gene>
    <name evidence="2" type="ORF">LSTR_LSTR013019</name>
</gene>
<dbReference type="AlphaFoldDB" id="A0A482WLP8"/>
<dbReference type="PANTHER" id="PTHR15976">
    <property type="entry name" value="CONSTITUTIVE COACTIVATOR OF PEROXISOME PROLIFERATOR-ACTIVATED RECEPTOR GAMMA"/>
    <property type="match status" value="1"/>
</dbReference>
<evidence type="ECO:0000256" key="1">
    <source>
        <dbReference type="SAM" id="MobiDB-lite"/>
    </source>
</evidence>
<name>A0A482WLP8_LAOST</name>
<sequence>MCCPWLFFDGKLFHYHLARASQAKNLSELCDHRLRVIMKVERVRQAILEGLNVQFARPPLPLVIQNSRGGATPLYPHLLNQSRPNQPPPPPPPGPQAAAHGGGMSAALLSQRRAAAAAAGMPSAAAANSGGRLEIAGVVVGSWGPNYGLSTLGVNRSMMLQPQVTSVNAVSNYTGVAFRGRPSYNTNRGGGINKSKGRGFKAQQTTKKRSSSVGSSQKKDSNNKKTGGKGRGMTVVLPETGETVLATEIVDDAGDKKILMNRANDKIINSNTELVNGKGVGGGGDSLNNVIGQFEDACTLNGEGDSKINSIMAAATDDN</sequence>
<organism evidence="2 3">
    <name type="scientific">Laodelphax striatellus</name>
    <name type="common">Small brown planthopper</name>
    <name type="synonym">Delphax striatella</name>
    <dbReference type="NCBI Taxonomy" id="195883"/>
    <lineage>
        <taxon>Eukaryota</taxon>
        <taxon>Metazoa</taxon>
        <taxon>Ecdysozoa</taxon>
        <taxon>Arthropoda</taxon>
        <taxon>Hexapoda</taxon>
        <taxon>Insecta</taxon>
        <taxon>Pterygota</taxon>
        <taxon>Neoptera</taxon>
        <taxon>Paraneoptera</taxon>
        <taxon>Hemiptera</taxon>
        <taxon>Auchenorrhyncha</taxon>
        <taxon>Fulgoroidea</taxon>
        <taxon>Delphacidae</taxon>
        <taxon>Criomorphinae</taxon>
        <taxon>Laodelphax</taxon>
    </lineage>
</organism>
<accession>A0A482WLP8</accession>
<dbReference type="Proteomes" id="UP000291343">
    <property type="component" value="Unassembled WGS sequence"/>
</dbReference>
<protein>
    <submittedName>
        <fullName evidence="2">Uncharacterized protein</fullName>
    </submittedName>
</protein>
<proteinExistence type="predicted"/>
<dbReference type="InterPro" id="IPR026784">
    <property type="entry name" value="Coact_PPARg"/>
</dbReference>